<dbReference type="NCBIfam" id="TIGR00663">
    <property type="entry name" value="dnan"/>
    <property type="match status" value="1"/>
</dbReference>
<comment type="caution">
    <text evidence="12">The sequence shown here is derived from an EMBL/GenBank/DDBJ whole genome shotgun (WGS) entry which is preliminary data.</text>
</comment>
<dbReference type="SMART" id="SM00480">
    <property type="entry name" value="POL3Bc"/>
    <property type="match status" value="1"/>
</dbReference>
<feature type="domain" description="DNA polymerase III beta sliding clamp N-terminal" evidence="9">
    <location>
        <begin position="1"/>
        <end position="126"/>
    </location>
</feature>
<evidence type="ECO:0000259" key="9">
    <source>
        <dbReference type="Pfam" id="PF00712"/>
    </source>
</evidence>
<comment type="subcellular location">
    <subcellularLocation>
        <location evidence="1">Cytoplasm</location>
    </subcellularLocation>
</comment>
<keyword evidence="5" id="KW-0548">Nucleotidyltransferase</keyword>
<dbReference type="Gene3D" id="3.10.150.10">
    <property type="entry name" value="DNA Polymerase III, subunit A, domain 2"/>
    <property type="match status" value="1"/>
</dbReference>
<reference evidence="12" key="1">
    <citation type="submission" date="2019-08" db="EMBL/GenBank/DDBJ databases">
        <authorList>
            <person name="Kucharzyk K."/>
            <person name="Murdoch R.W."/>
            <person name="Higgins S."/>
            <person name="Loffler F."/>
        </authorList>
    </citation>
    <scope>NUCLEOTIDE SEQUENCE</scope>
</reference>
<dbReference type="PANTHER" id="PTHR30478">
    <property type="entry name" value="DNA POLYMERASE III SUBUNIT BETA"/>
    <property type="match status" value="1"/>
</dbReference>
<evidence type="ECO:0000259" key="11">
    <source>
        <dbReference type="Pfam" id="PF02768"/>
    </source>
</evidence>
<comment type="similarity">
    <text evidence="2">Belongs to the beta sliding clamp family.</text>
</comment>
<dbReference type="InterPro" id="IPR001001">
    <property type="entry name" value="DNA_polIII_beta"/>
</dbReference>
<evidence type="ECO:0000256" key="2">
    <source>
        <dbReference type="ARBA" id="ARBA00010752"/>
    </source>
</evidence>
<dbReference type="GO" id="GO:0009360">
    <property type="term" value="C:DNA polymerase III complex"/>
    <property type="evidence" value="ECO:0007669"/>
    <property type="project" value="InterPro"/>
</dbReference>
<feature type="domain" description="DNA polymerase III beta sliding clamp central" evidence="10">
    <location>
        <begin position="136"/>
        <end position="254"/>
    </location>
</feature>
<protein>
    <submittedName>
        <fullName evidence="12">Beta sliding clamp</fullName>
    </submittedName>
</protein>
<evidence type="ECO:0000256" key="4">
    <source>
        <dbReference type="ARBA" id="ARBA00022679"/>
    </source>
</evidence>
<dbReference type="GO" id="GO:0008408">
    <property type="term" value="F:3'-5' exonuclease activity"/>
    <property type="evidence" value="ECO:0007669"/>
    <property type="project" value="InterPro"/>
</dbReference>
<dbReference type="Pfam" id="PF02768">
    <property type="entry name" value="DNA_pol3_beta_3"/>
    <property type="match status" value="1"/>
</dbReference>
<keyword evidence="4" id="KW-0808">Transferase</keyword>
<dbReference type="Pfam" id="PF02767">
    <property type="entry name" value="DNA_pol3_beta_2"/>
    <property type="match status" value="1"/>
</dbReference>
<evidence type="ECO:0000259" key="10">
    <source>
        <dbReference type="Pfam" id="PF02767"/>
    </source>
</evidence>
<dbReference type="InterPro" id="IPR022637">
    <property type="entry name" value="DNA_polIII_beta_cen"/>
</dbReference>
<keyword evidence="7" id="KW-0239">DNA-directed DNA polymerase</keyword>
<sequence>MYFKISKKEFYGALSTVARAISANSPLPLLSGIKIDVKTDELCLTGSDTDISIKKTLRNTEQDTVLDIKETGSVVIEAKNILELVRKIDADEIEIETIDGTLTKFSWQSAEFKLNGMNVDDYPAIDFSRPEKQFRLDADILMKIITQTCFAASDKETRPVLTGVNFKCIDDRLECVATDSYRLARKIVTLDEKNDFNITIPAKSLNEVGKSSNEMSRVFEKAEKILIAVSDKKAQFWIEDTVVQTRLIDGAYPETSRLIPTEFKHELVVDSRDILNAIDRAQFIKSDGISIVKLSAGKEEVCISTKSQEVGSSVEKIDMISYTGSPLDISFSSRYVLGAIRVLGGSVVKISFSGDMRPFIIQNVDDDSVLQLVLPVRTYN</sequence>
<evidence type="ECO:0000256" key="1">
    <source>
        <dbReference type="ARBA" id="ARBA00004496"/>
    </source>
</evidence>
<name>A0A644ZT86_9ZZZZ</name>
<dbReference type="EMBL" id="VSSQ01010347">
    <property type="protein sequence ID" value="MPM44095.1"/>
    <property type="molecule type" value="Genomic_DNA"/>
</dbReference>
<evidence type="ECO:0000256" key="7">
    <source>
        <dbReference type="ARBA" id="ARBA00022932"/>
    </source>
</evidence>
<dbReference type="PIRSF" id="PIRSF000804">
    <property type="entry name" value="DNA_pol_III_b"/>
    <property type="match status" value="1"/>
</dbReference>
<dbReference type="GO" id="GO:0003887">
    <property type="term" value="F:DNA-directed DNA polymerase activity"/>
    <property type="evidence" value="ECO:0007669"/>
    <property type="project" value="UniProtKB-KW"/>
</dbReference>
<dbReference type="InterPro" id="IPR022635">
    <property type="entry name" value="DNA_polIII_beta_C"/>
</dbReference>
<proteinExistence type="inferred from homology"/>
<feature type="domain" description="DNA polymerase III beta sliding clamp C-terminal" evidence="11">
    <location>
        <begin position="257"/>
        <end position="377"/>
    </location>
</feature>
<dbReference type="GO" id="GO:0005737">
    <property type="term" value="C:cytoplasm"/>
    <property type="evidence" value="ECO:0007669"/>
    <property type="project" value="UniProtKB-SubCell"/>
</dbReference>
<evidence type="ECO:0000256" key="5">
    <source>
        <dbReference type="ARBA" id="ARBA00022695"/>
    </source>
</evidence>
<dbReference type="GO" id="GO:0003677">
    <property type="term" value="F:DNA binding"/>
    <property type="evidence" value="ECO:0007669"/>
    <property type="project" value="UniProtKB-KW"/>
</dbReference>
<dbReference type="Pfam" id="PF00712">
    <property type="entry name" value="DNA_pol3_beta"/>
    <property type="match status" value="1"/>
</dbReference>
<keyword evidence="6" id="KW-0235">DNA replication</keyword>
<dbReference type="AlphaFoldDB" id="A0A644ZT86"/>
<evidence type="ECO:0000256" key="3">
    <source>
        <dbReference type="ARBA" id="ARBA00022490"/>
    </source>
</evidence>
<evidence type="ECO:0000256" key="8">
    <source>
        <dbReference type="ARBA" id="ARBA00023125"/>
    </source>
</evidence>
<keyword evidence="3" id="KW-0963">Cytoplasm</keyword>
<dbReference type="CDD" id="cd00140">
    <property type="entry name" value="beta_clamp"/>
    <property type="match status" value="1"/>
</dbReference>
<dbReference type="InterPro" id="IPR022634">
    <property type="entry name" value="DNA_polIII_beta_N"/>
</dbReference>
<evidence type="ECO:0000256" key="6">
    <source>
        <dbReference type="ARBA" id="ARBA00022705"/>
    </source>
</evidence>
<organism evidence="12">
    <name type="scientific">bioreactor metagenome</name>
    <dbReference type="NCBI Taxonomy" id="1076179"/>
    <lineage>
        <taxon>unclassified sequences</taxon>
        <taxon>metagenomes</taxon>
        <taxon>ecological metagenomes</taxon>
    </lineage>
</organism>
<dbReference type="PANTHER" id="PTHR30478:SF0">
    <property type="entry name" value="BETA SLIDING CLAMP"/>
    <property type="match status" value="1"/>
</dbReference>
<keyword evidence="8" id="KW-0238">DNA-binding</keyword>
<gene>
    <name evidence="12" type="primary">dnaN_38</name>
    <name evidence="12" type="ORF">SDC9_90773</name>
</gene>
<dbReference type="SUPFAM" id="SSF55979">
    <property type="entry name" value="DNA clamp"/>
    <property type="match status" value="3"/>
</dbReference>
<accession>A0A644ZT86</accession>
<dbReference type="Gene3D" id="3.70.10.10">
    <property type="match status" value="1"/>
</dbReference>
<dbReference type="GO" id="GO:0006271">
    <property type="term" value="P:DNA strand elongation involved in DNA replication"/>
    <property type="evidence" value="ECO:0007669"/>
    <property type="project" value="TreeGrafter"/>
</dbReference>
<dbReference type="InterPro" id="IPR046938">
    <property type="entry name" value="DNA_clamp_sf"/>
</dbReference>
<evidence type="ECO:0000313" key="12">
    <source>
        <dbReference type="EMBL" id="MPM44095.1"/>
    </source>
</evidence>